<reference evidence="1 2" key="1">
    <citation type="submission" date="2016-03" db="EMBL/GenBank/DDBJ databases">
        <title>Cyphomyrmex costatus WGS genome.</title>
        <authorList>
            <person name="Nygaard S."/>
            <person name="Hu H."/>
            <person name="Boomsma J."/>
            <person name="Zhang G."/>
        </authorList>
    </citation>
    <scope>NUCLEOTIDE SEQUENCE [LARGE SCALE GENOMIC DNA]</scope>
    <source>
        <strain evidence="1">MS0001</strain>
        <tissue evidence="1">Whole body</tissue>
    </source>
</reference>
<gene>
    <name evidence="1" type="ORF">ALC62_06451</name>
</gene>
<feature type="non-terminal residue" evidence="1">
    <location>
        <position position="1"/>
    </location>
</feature>
<organism evidence="1 2">
    <name type="scientific">Cyphomyrmex costatus</name>
    <dbReference type="NCBI Taxonomy" id="456900"/>
    <lineage>
        <taxon>Eukaryota</taxon>
        <taxon>Metazoa</taxon>
        <taxon>Ecdysozoa</taxon>
        <taxon>Arthropoda</taxon>
        <taxon>Hexapoda</taxon>
        <taxon>Insecta</taxon>
        <taxon>Pterygota</taxon>
        <taxon>Neoptera</taxon>
        <taxon>Endopterygota</taxon>
        <taxon>Hymenoptera</taxon>
        <taxon>Apocrita</taxon>
        <taxon>Aculeata</taxon>
        <taxon>Formicoidea</taxon>
        <taxon>Formicidae</taxon>
        <taxon>Myrmicinae</taxon>
        <taxon>Cyphomyrmex</taxon>
    </lineage>
</organism>
<dbReference type="EMBL" id="KQ977444">
    <property type="protein sequence ID" value="KYN02652.1"/>
    <property type="molecule type" value="Genomic_DNA"/>
</dbReference>
<keyword evidence="2" id="KW-1185">Reference proteome</keyword>
<dbReference type="Proteomes" id="UP000078542">
    <property type="component" value="Unassembled WGS sequence"/>
</dbReference>
<sequence length="124" mass="13385">ILFSSRQYQTRRSEVLCQLQRQHRKTAASPVLRTGAARQVRQGPLRPAQDRLHSAECLESSLSDSPLALAIHDAADGDCPDVLHTSDYALSIPPSEARASSPRGYTAGLLTPVSVSRVALCYSG</sequence>
<dbReference type="AlphaFoldDB" id="A0A195CQ99"/>
<name>A0A195CQ99_9HYME</name>
<protein>
    <submittedName>
        <fullName evidence="1">Uncharacterized protein</fullName>
    </submittedName>
</protein>
<accession>A0A195CQ99</accession>
<evidence type="ECO:0000313" key="1">
    <source>
        <dbReference type="EMBL" id="KYN02652.1"/>
    </source>
</evidence>
<proteinExistence type="predicted"/>
<evidence type="ECO:0000313" key="2">
    <source>
        <dbReference type="Proteomes" id="UP000078542"/>
    </source>
</evidence>